<evidence type="ECO:0000313" key="2">
    <source>
        <dbReference type="Proteomes" id="UP001153365"/>
    </source>
</evidence>
<comment type="caution">
    <text evidence="1">The sequence shown here is derived from an EMBL/GenBank/DDBJ whole genome shotgun (WGS) entry which is preliminary data.</text>
</comment>
<reference evidence="1" key="1">
    <citation type="submission" date="2022-06" db="EMBL/GenBank/DDBJ databases">
        <authorList>
            <consortium name="SYNGENTA / RWTH Aachen University"/>
        </authorList>
    </citation>
    <scope>NUCLEOTIDE SEQUENCE</scope>
</reference>
<sequence length="122" mass="13218">MASDKSNTDGGPLYNGYYSEVARTTKDEVTPGHMVEQSYDNGVEDDSYATVDELRDCYVVAICWAEANISRSAPLVTKSLATSKRPSPAVGAADEAKPIPENLSAGTIKTTVLVLYRLHKDF</sequence>
<dbReference type="EMBL" id="CALTRL010006201">
    <property type="protein sequence ID" value="CAH7690123.1"/>
    <property type="molecule type" value="Genomic_DNA"/>
</dbReference>
<name>A0AAV0BRV7_PHAPC</name>
<proteinExistence type="predicted"/>
<evidence type="ECO:0000313" key="1">
    <source>
        <dbReference type="EMBL" id="CAH7690123.1"/>
    </source>
</evidence>
<organism evidence="1 2">
    <name type="scientific">Phakopsora pachyrhizi</name>
    <name type="common">Asian soybean rust disease fungus</name>
    <dbReference type="NCBI Taxonomy" id="170000"/>
    <lineage>
        <taxon>Eukaryota</taxon>
        <taxon>Fungi</taxon>
        <taxon>Dikarya</taxon>
        <taxon>Basidiomycota</taxon>
        <taxon>Pucciniomycotina</taxon>
        <taxon>Pucciniomycetes</taxon>
        <taxon>Pucciniales</taxon>
        <taxon>Phakopsoraceae</taxon>
        <taxon>Phakopsora</taxon>
    </lineage>
</organism>
<gene>
    <name evidence="1" type="ORF">PPACK8108_LOCUS25369</name>
</gene>
<protein>
    <submittedName>
        <fullName evidence="1">Uncharacterized protein</fullName>
    </submittedName>
</protein>
<dbReference type="AlphaFoldDB" id="A0AAV0BRV7"/>
<accession>A0AAV0BRV7</accession>
<dbReference type="Proteomes" id="UP001153365">
    <property type="component" value="Unassembled WGS sequence"/>
</dbReference>
<keyword evidence="2" id="KW-1185">Reference proteome</keyword>